<keyword evidence="5 11" id="KW-0547">Nucleotide-binding</keyword>
<keyword evidence="10 11" id="KW-0472">Membrane</keyword>
<protein>
    <recommendedName>
        <fullName evidence="11">Potassium-transporting ATPase KdpC subunit</fullName>
    </recommendedName>
    <alternativeName>
        <fullName evidence="11">ATP phosphohydrolase [potassium-transporting] C chain</fullName>
    </alternativeName>
    <alternativeName>
        <fullName evidence="11">Potassium-binding and translocating subunit C</fullName>
    </alternativeName>
    <alternativeName>
        <fullName evidence="11">Potassium-translocating ATPase C chain</fullName>
    </alternativeName>
</protein>
<dbReference type="EMBL" id="CP113524">
    <property type="protein sequence ID" value="WAJ23138.1"/>
    <property type="molecule type" value="Genomic_DNA"/>
</dbReference>
<dbReference type="PANTHER" id="PTHR30042:SF2">
    <property type="entry name" value="POTASSIUM-TRANSPORTING ATPASE KDPC SUBUNIT"/>
    <property type="match status" value="1"/>
</dbReference>
<dbReference type="PANTHER" id="PTHR30042">
    <property type="entry name" value="POTASSIUM-TRANSPORTING ATPASE C CHAIN"/>
    <property type="match status" value="1"/>
</dbReference>
<sequence length="185" mass="20330">MKLKKELRPALICFGIMTVLCGALYTAAITGISQLVFKDQANGSIVAVHQKNGTKIEMGSRLLAQSFTKPEYLVGRPAGVSNLSPVSKEEKTLVQERIDWWHTLDPENEKEIPMDLVTGSGSGVDPHITPQAAEYQVTRIAKARGMTEEEVRHMINKYTSGRLLGFMGEPSVDVFMVNLALDGLI</sequence>
<comment type="subunit">
    <text evidence="11">The system is composed of three essential subunits: KdpA, KdpB and KdpC.</text>
</comment>
<evidence type="ECO:0000256" key="9">
    <source>
        <dbReference type="ARBA" id="ARBA00023065"/>
    </source>
</evidence>
<evidence type="ECO:0000256" key="1">
    <source>
        <dbReference type="ARBA" id="ARBA00022448"/>
    </source>
</evidence>
<evidence type="ECO:0000313" key="13">
    <source>
        <dbReference type="Proteomes" id="UP001163115"/>
    </source>
</evidence>
<keyword evidence="4 11" id="KW-0812">Transmembrane</keyword>
<evidence type="ECO:0000256" key="10">
    <source>
        <dbReference type="ARBA" id="ARBA00023136"/>
    </source>
</evidence>
<dbReference type="Proteomes" id="UP001163115">
    <property type="component" value="Chromosome"/>
</dbReference>
<keyword evidence="3 11" id="KW-0633">Potassium transport</keyword>
<gene>
    <name evidence="11" type="primary">kdpC</name>
    <name evidence="12" type="ORF">OW255_16430</name>
</gene>
<keyword evidence="6 11" id="KW-0067">ATP-binding</keyword>
<comment type="function">
    <text evidence="11">Part of the high-affinity ATP-driven potassium transport (or Kdp) system, which catalyzes the hydrolysis of ATP coupled with the electrogenic transport of potassium into the cytoplasm. This subunit acts as a catalytic chaperone that increases the ATP-binding affinity of the ATP-hydrolyzing subunit KdpB by the formation of a transient KdpB/KdpC/ATP ternary complex.</text>
</comment>
<keyword evidence="2 11" id="KW-1003">Cell membrane</keyword>
<keyword evidence="9 11" id="KW-0406">Ion transport</keyword>
<name>A0ABY7AA28_9FIRM</name>
<dbReference type="InterPro" id="IPR003820">
    <property type="entry name" value="KdpC"/>
</dbReference>
<keyword evidence="8 11" id="KW-1133">Transmembrane helix</keyword>
<keyword evidence="7 11" id="KW-0630">Potassium</keyword>
<evidence type="ECO:0000256" key="5">
    <source>
        <dbReference type="ARBA" id="ARBA00022741"/>
    </source>
</evidence>
<comment type="subcellular location">
    <subcellularLocation>
        <location evidence="11">Cell membrane</location>
        <topology evidence="11">Single-pass membrane protein</topology>
    </subcellularLocation>
</comment>
<evidence type="ECO:0000256" key="3">
    <source>
        <dbReference type="ARBA" id="ARBA00022538"/>
    </source>
</evidence>
<dbReference type="Pfam" id="PF02669">
    <property type="entry name" value="KdpC"/>
    <property type="match status" value="1"/>
</dbReference>
<organism evidence="12 13">
    <name type="scientific">Lacrimispora xylanolytica</name>
    <dbReference type="NCBI Taxonomy" id="29375"/>
    <lineage>
        <taxon>Bacteria</taxon>
        <taxon>Bacillati</taxon>
        <taxon>Bacillota</taxon>
        <taxon>Clostridia</taxon>
        <taxon>Lachnospirales</taxon>
        <taxon>Lachnospiraceae</taxon>
        <taxon>Lacrimispora</taxon>
    </lineage>
</organism>
<evidence type="ECO:0000313" key="12">
    <source>
        <dbReference type="EMBL" id="WAJ23138.1"/>
    </source>
</evidence>
<evidence type="ECO:0000256" key="4">
    <source>
        <dbReference type="ARBA" id="ARBA00022692"/>
    </source>
</evidence>
<proteinExistence type="inferred from homology"/>
<dbReference type="HAMAP" id="MF_00276">
    <property type="entry name" value="KdpC"/>
    <property type="match status" value="1"/>
</dbReference>
<evidence type="ECO:0000256" key="7">
    <source>
        <dbReference type="ARBA" id="ARBA00022958"/>
    </source>
</evidence>
<accession>A0ABY7AA28</accession>
<keyword evidence="1 11" id="KW-0813">Transport</keyword>
<reference evidence="12" key="1">
    <citation type="submission" date="2022-11" db="EMBL/GenBank/DDBJ databases">
        <title>Lacrimispora xylanolytica sy1, complete genome.</title>
        <authorList>
            <person name="Choi S."/>
        </authorList>
    </citation>
    <scope>NUCLEOTIDE SEQUENCE</scope>
    <source>
        <strain evidence="12">Sy1</strain>
    </source>
</reference>
<dbReference type="RefSeq" id="WP_268114677.1">
    <property type="nucleotide sequence ID" value="NZ_CP113524.1"/>
</dbReference>
<evidence type="ECO:0000256" key="6">
    <source>
        <dbReference type="ARBA" id="ARBA00022840"/>
    </source>
</evidence>
<evidence type="ECO:0000256" key="11">
    <source>
        <dbReference type="HAMAP-Rule" id="MF_00276"/>
    </source>
</evidence>
<dbReference type="PIRSF" id="PIRSF001296">
    <property type="entry name" value="K_ATPase_KdpC"/>
    <property type="match status" value="1"/>
</dbReference>
<comment type="similarity">
    <text evidence="11">Belongs to the KdpC family.</text>
</comment>
<evidence type="ECO:0000256" key="2">
    <source>
        <dbReference type="ARBA" id="ARBA00022475"/>
    </source>
</evidence>
<keyword evidence="13" id="KW-1185">Reference proteome</keyword>
<evidence type="ECO:0000256" key="8">
    <source>
        <dbReference type="ARBA" id="ARBA00022989"/>
    </source>
</evidence>